<proteinExistence type="predicted"/>
<dbReference type="Proteomes" id="UP000030711">
    <property type="component" value="Unassembled WGS sequence"/>
</dbReference>
<evidence type="ECO:0000313" key="1">
    <source>
        <dbReference type="EMBL" id="KAK2631309.1"/>
    </source>
</evidence>
<comment type="caution">
    <text evidence="1">The sequence shown here is derived from an EMBL/GenBank/DDBJ whole genome shotgun (WGS) entry which is preliminary data.</text>
</comment>
<accession>A0AAD9T9A8</accession>
<dbReference type="AlphaFoldDB" id="A0AAD9T9A8"/>
<gene>
    <name evidence="1" type="ORF">EUGRSUZ_L03102</name>
</gene>
<organism evidence="1 2">
    <name type="scientific">Eucalyptus grandis</name>
    <name type="common">Flooded gum</name>
    <dbReference type="NCBI Taxonomy" id="71139"/>
    <lineage>
        <taxon>Eukaryota</taxon>
        <taxon>Viridiplantae</taxon>
        <taxon>Streptophyta</taxon>
        <taxon>Embryophyta</taxon>
        <taxon>Tracheophyta</taxon>
        <taxon>Spermatophyta</taxon>
        <taxon>Magnoliopsida</taxon>
        <taxon>eudicotyledons</taxon>
        <taxon>Gunneridae</taxon>
        <taxon>Pentapetalae</taxon>
        <taxon>rosids</taxon>
        <taxon>malvids</taxon>
        <taxon>Myrtales</taxon>
        <taxon>Myrtaceae</taxon>
        <taxon>Myrtoideae</taxon>
        <taxon>Eucalypteae</taxon>
        <taxon>Eucalyptus</taxon>
    </lineage>
</organism>
<protein>
    <submittedName>
        <fullName evidence="1">Uncharacterized protein</fullName>
    </submittedName>
</protein>
<keyword evidence="2" id="KW-1185">Reference proteome</keyword>
<reference evidence="1 2" key="1">
    <citation type="journal article" date="2014" name="Nature">
        <title>The genome of Eucalyptus grandis.</title>
        <authorList>
            <person name="Myburg A.A."/>
            <person name="Grattapaglia D."/>
            <person name="Tuskan G.A."/>
            <person name="Hellsten U."/>
            <person name="Hayes R.D."/>
            <person name="Grimwood J."/>
            <person name="Jenkins J."/>
            <person name="Lindquist E."/>
            <person name="Tice H."/>
            <person name="Bauer D."/>
            <person name="Goodstein D.M."/>
            <person name="Dubchak I."/>
            <person name="Poliakov A."/>
            <person name="Mizrachi E."/>
            <person name="Kullan A.R."/>
            <person name="Hussey S.G."/>
            <person name="Pinard D."/>
            <person name="van der Merwe K."/>
            <person name="Singh P."/>
            <person name="van Jaarsveld I."/>
            <person name="Silva-Junior O.B."/>
            <person name="Togawa R.C."/>
            <person name="Pappas M.R."/>
            <person name="Faria D.A."/>
            <person name="Sansaloni C.P."/>
            <person name="Petroli C.D."/>
            <person name="Yang X."/>
            <person name="Ranjan P."/>
            <person name="Tschaplinski T.J."/>
            <person name="Ye C.Y."/>
            <person name="Li T."/>
            <person name="Sterck L."/>
            <person name="Vanneste K."/>
            <person name="Murat F."/>
            <person name="Soler M."/>
            <person name="Clemente H.S."/>
            <person name="Saidi N."/>
            <person name="Cassan-Wang H."/>
            <person name="Dunand C."/>
            <person name="Hefer C.A."/>
            <person name="Bornberg-Bauer E."/>
            <person name="Kersting A.R."/>
            <person name="Vining K."/>
            <person name="Amarasinghe V."/>
            <person name="Ranik M."/>
            <person name="Naithani S."/>
            <person name="Elser J."/>
            <person name="Boyd A.E."/>
            <person name="Liston A."/>
            <person name="Spatafora J.W."/>
            <person name="Dharmwardhana P."/>
            <person name="Raja R."/>
            <person name="Sullivan C."/>
            <person name="Romanel E."/>
            <person name="Alves-Ferreira M."/>
            <person name="Kulheim C."/>
            <person name="Foley W."/>
            <person name="Carocha V."/>
            <person name="Paiva J."/>
            <person name="Kudrna D."/>
            <person name="Brommonschenkel S.H."/>
            <person name="Pasquali G."/>
            <person name="Byrne M."/>
            <person name="Rigault P."/>
            <person name="Tibbits J."/>
            <person name="Spokevicius A."/>
            <person name="Jones R.C."/>
            <person name="Steane D.A."/>
            <person name="Vaillancourt R.E."/>
            <person name="Potts B.M."/>
            <person name="Joubert F."/>
            <person name="Barry K."/>
            <person name="Pappas G.J."/>
            <person name="Strauss S.H."/>
            <person name="Jaiswal P."/>
            <person name="Grima-Pettenati J."/>
            <person name="Salse J."/>
            <person name="Van de Peer Y."/>
            <person name="Rokhsar D.S."/>
            <person name="Schmutz J."/>
        </authorList>
    </citation>
    <scope>NUCLEOTIDE SEQUENCE [LARGE SCALE GENOMIC DNA]</scope>
    <source>
        <strain evidence="2">cv. BRASUZ1</strain>
        <tissue evidence="1">Leaf extractions</tissue>
    </source>
</reference>
<name>A0AAD9T9A8_EUCGR</name>
<sequence>MVTVANAYKTQQEILLLESQLLLVNEHDISYEALTEGVPYGGKHSREQSTRLLQNLFPNGLNQETFLSLLLCTIKS</sequence>
<dbReference type="EMBL" id="MU850177">
    <property type="protein sequence ID" value="KAK2631309.1"/>
    <property type="molecule type" value="Genomic_DNA"/>
</dbReference>
<evidence type="ECO:0000313" key="2">
    <source>
        <dbReference type="Proteomes" id="UP000030711"/>
    </source>
</evidence>